<dbReference type="InterPro" id="IPR023065">
    <property type="entry name" value="Uncharacterised_ApaG"/>
</dbReference>
<dbReference type="PROSITE" id="PS51087">
    <property type="entry name" value="APAG"/>
    <property type="match status" value="1"/>
</dbReference>
<reference evidence="3" key="1">
    <citation type="submission" date="2018-06" db="EMBL/GenBank/DDBJ databases">
        <authorList>
            <person name="Zhirakovskaya E."/>
        </authorList>
    </citation>
    <scope>NUCLEOTIDE SEQUENCE</scope>
</reference>
<evidence type="ECO:0000259" key="2">
    <source>
        <dbReference type="PROSITE" id="PS51087"/>
    </source>
</evidence>
<gene>
    <name evidence="3" type="ORF">MNBD_GAMMA09-3791</name>
</gene>
<dbReference type="InterPro" id="IPR036767">
    <property type="entry name" value="ApaG_sf"/>
</dbReference>
<accession>A0A3B0Y2B7</accession>
<name>A0A3B0Y2B7_9ZZZZ</name>
<evidence type="ECO:0000313" key="3">
    <source>
        <dbReference type="EMBL" id="VAW62594.1"/>
    </source>
</evidence>
<dbReference type="Gene3D" id="2.60.40.1470">
    <property type="entry name" value="ApaG domain"/>
    <property type="match status" value="1"/>
</dbReference>
<protein>
    <recommendedName>
        <fullName evidence="1">Protein ApaG</fullName>
    </recommendedName>
</protein>
<dbReference type="GO" id="GO:0070987">
    <property type="term" value="P:error-free translesion synthesis"/>
    <property type="evidence" value="ECO:0007669"/>
    <property type="project" value="TreeGrafter"/>
</dbReference>
<dbReference type="PANTHER" id="PTHR14289">
    <property type="entry name" value="F-BOX ONLY PROTEIN 3"/>
    <property type="match status" value="1"/>
</dbReference>
<dbReference type="HAMAP" id="MF_00791">
    <property type="entry name" value="ApaG"/>
    <property type="match status" value="1"/>
</dbReference>
<feature type="domain" description="ApaG" evidence="2">
    <location>
        <begin position="2"/>
        <end position="126"/>
    </location>
</feature>
<organism evidence="3">
    <name type="scientific">hydrothermal vent metagenome</name>
    <dbReference type="NCBI Taxonomy" id="652676"/>
    <lineage>
        <taxon>unclassified sequences</taxon>
        <taxon>metagenomes</taxon>
        <taxon>ecological metagenomes</taxon>
    </lineage>
</organism>
<dbReference type="AlphaFoldDB" id="A0A3B0Y2B7"/>
<dbReference type="NCBIfam" id="NF003967">
    <property type="entry name" value="PRK05461.1"/>
    <property type="match status" value="1"/>
</dbReference>
<dbReference type="SUPFAM" id="SSF110069">
    <property type="entry name" value="ApaG-like"/>
    <property type="match status" value="1"/>
</dbReference>
<dbReference type="PANTHER" id="PTHR14289:SF16">
    <property type="entry name" value="POLYMERASE DELTA-INTERACTING PROTEIN 2"/>
    <property type="match status" value="1"/>
</dbReference>
<proteinExistence type="inferred from homology"/>
<evidence type="ECO:0000256" key="1">
    <source>
        <dbReference type="ARBA" id="ARBA00017693"/>
    </source>
</evidence>
<sequence>MNENPYKISVEVTPAYIEEQSNPDQGHYVFSYTVTIINDGNLPARLLTRHWIITDARGETQEVKGDGVVGEQPLLKPGEGFQYTSGTMMKTSSGSMAGSYQMIAGDGFHFDANIPEFYLLAPNTLH</sequence>
<dbReference type="EMBL" id="UOFI01000023">
    <property type="protein sequence ID" value="VAW62594.1"/>
    <property type="molecule type" value="Genomic_DNA"/>
</dbReference>
<dbReference type="Pfam" id="PF04379">
    <property type="entry name" value="DUF525"/>
    <property type="match status" value="1"/>
</dbReference>
<dbReference type="InterPro" id="IPR007474">
    <property type="entry name" value="ApaG_domain"/>
</dbReference>